<gene>
    <name evidence="2" type="ORF">ACFQ1X_08005</name>
</gene>
<dbReference type="Pfam" id="PF22526">
    <property type="entry name" value="DUF7000"/>
    <property type="match status" value="1"/>
</dbReference>
<reference evidence="3" key="1">
    <citation type="journal article" date="2019" name="Int. J. Syst. Evol. Microbiol.">
        <title>The Global Catalogue of Microorganisms (GCM) 10K type strain sequencing project: providing services to taxonomists for standard genome sequencing and annotation.</title>
        <authorList>
            <consortium name="The Broad Institute Genomics Platform"/>
            <consortium name="The Broad Institute Genome Sequencing Center for Infectious Disease"/>
            <person name="Wu L."/>
            <person name="Ma J."/>
        </authorList>
    </citation>
    <scope>NUCLEOTIDE SEQUENCE [LARGE SCALE GENOMIC DNA]</scope>
    <source>
        <strain evidence="3">CCUG 56756</strain>
    </source>
</reference>
<evidence type="ECO:0000259" key="1">
    <source>
        <dbReference type="Pfam" id="PF22526"/>
    </source>
</evidence>
<proteinExistence type="predicted"/>
<dbReference type="Proteomes" id="UP001597109">
    <property type="component" value="Unassembled WGS sequence"/>
</dbReference>
<dbReference type="InterPro" id="IPR054269">
    <property type="entry name" value="DUF7000"/>
</dbReference>
<keyword evidence="3" id="KW-1185">Reference proteome</keyword>
<sequence length="165" mass="19573">MESLSKSLYEYGELLKVTDLQKAYKSLMQYIKELRRYFKEKYPEYEVSANLYLGYLDLTFFTITSKLAQQNQLKYMVVFRHDKMQFEVWLSGRNRAVMSKYHRKFSGHRMNKHSLTADDKGMSSIIETIVVEKPDFDNMTELTNQIDLGVISFIQEVENTFLTDE</sequence>
<comment type="caution">
    <text evidence="2">The sequence shown here is derived from an EMBL/GenBank/DDBJ whole genome shotgun (WGS) entry which is preliminary data.</text>
</comment>
<evidence type="ECO:0000313" key="3">
    <source>
        <dbReference type="Proteomes" id="UP001597109"/>
    </source>
</evidence>
<evidence type="ECO:0000313" key="2">
    <source>
        <dbReference type="EMBL" id="MFD1031378.1"/>
    </source>
</evidence>
<accession>A0ABW3LA21</accession>
<protein>
    <submittedName>
        <fullName evidence="2">DUF7000 family protein</fullName>
    </submittedName>
</protein>
<organism evidence="2 3">
    <name type="scientific">Metaplanococcus flavidus</name>
    <dbReference type="NCBI Taxonomy" id="569883"/>
    <lineage>
        <taxon>Bacteria</taxon>
        <taxon>Bacillati</taxon>
        <taxon>Bacillota</taxon>
        <taxon>Bacilli</taxon>
        <taxon>Bacillales</taxon>
        <taxon>Caryophanaceae</taxon>
        <taxon>Metaplanococcus</taxon>
    </lineage>
</organism>
<dbReference type="RefSeq" id="WP_144840935.1">
    <property type="nucleotide sequence ID" value="NZ_JBHTKI010000009.1"/>
</dbReference>
<dbReference type="EMBL" id="JBHTKI010000009">
    <property type="protein sequence ID" value="MFD1031378.1"/>
    <property type="molecule type" value="Genomic_DNA"/>
</dbReference>
<feature type="domain" description="DUF7000" evidence="1">
    <location>
        <begin position="5"/>
        <end position="160"/>
    </location>
</feature>
<name>A0ABW3LA21_9BACL</name>